<reference evidence="11" key="1">
    <citation type="submission" date="2021-05" db="EMBL/GenBank/DDBJ databases">
        <title>A free-living protist that lacks canonical eukaryotic 1 DNA replication and segregation systems.</title>
        <authorList>
            <person name="Salas-Leiva D.E."/>
            <person name="Tromer E.C."/>
            <person name="Curtis B.A."/>
            <person name="Jerlstrom-Hultqvist J."/>
            <person name="Kolisko M."/>
            <person name="Yi Z."/>
            <person name="Salas-Leiva J.S."/>
            <person name="Gallot-Lavallee L."/>
            <person name="Kops G.J.P.L."/>
            <person name="Archibald J.M."/>
            <person name="Simpson A.G.B."/>
            <person name="Roger A.J."/>
        </authorList>
    </citation>
    <scope>NUCLEOTIDE SEQUENCE</scope>
    <source>
        <strain evidence="11">BICM</strain>
    </source>
</reference>
<feature type="domain" description="Metalloenzyme" evidence="9">
    <location>
        <begin position="53"/>
        <end position="580"/>
    </location>
</feature>
<evidence type="ECO:0000256" key="5">
    <source>
        <dbReference type="ARBA" id="ARBA00022723"/>
    </source>
</evidence>
<evidence type="ECO:0000256" key="2">
    <source>
        <dbReference type="ARBA" id="ARBA00004798"/>
    </source>
</evidence>
<feature type="domain" description="BPG-independent PGAM N-terminal" evidence="10">
    <location>
        <begin position="136"/>
        <end position="371"/>
    </location>
</feature>
<dbReference type="Gene3D" id="3.40.1450.10">
    <property type="entry name" value="BPG-independent phosphoglycerate mutase, domain B"/>
    <property type="match status" value="1"/>
</dbReference>
<dbReference type="NCBIfam" id="TIGR01307">
    <property type="entry name" value="pgm_bpd_ind"/>
    <property type="match status" value="1"/>
</dbReference>
<dbReference type="GO" id="GO:0004619">
    <property type="term" value="F:phosphoglycerate mutase activity"/>
    <property type="evidence" value="ECO:0007669"/>
    <property type="project" value="UniProtKB-EC"/>
</dbReference>
<evidence type="ECO:0000313" key="11">
    <source>
        <dbReference type="EMBL" id="KAG9395850.1"/>
    </source>
</evidence>
<dbReference type="Proteomes" id="UP000717585">
    <property type="component" value="Unassembled WGS sequence"/>
</dbReference>
<evidence type="ECO:0000256" key="7">
    <source>
        <dbReference type="ARBA" id="ARBA00023211"/>
    </source>
</evidence>
<evidence type="ECO:0000256" key="1">
    <source>
        <dbReference type="ARBA" id="ARBA00001936"/>
    </source>
</evidence>
<dbReference type="GO" id="GO:0005737">
    <property type="term" value="C:cytoplasm"/>
    <property type="evidence" value="ECO:0007669"/>
    <property type="project" value="InterPro"/>
</dbReference>
<evidence type="ECO:0000259" key="9">
    <source>
        <dbReference type="Pfam" id="PF01676"/>
    </source>
</evidence>
<organism evidence="11 12">
    <name type="scientific">Carpediemonas membranifera</name>
    <dbReference type="NCBI Taxonomy" id="201153"/>
    <lineage>
        <taxon>Eukaryota</taxon>
        <taxon>Metamonada</taxon>
        <taxon>Carpediemonas-like organisms</taxon>
        <taxon>Carpediemonas</taxon>
    </lineage>
</organism>
<keyword evidence="6" id="KW-0324">Glycolysis</keyword>
<dbReference type="UniPathway" id="UPA00109">
    <property type="reaction ID" value="UER00186"/>
</dbReference>
<dbReference type="InterPro" id="IPR036646">
    <property type="entry name" value="PGAM_B_sf"/>
</dbReference>
<dbReference type="GO" id="GO:0006096">
    <property type="term" value="P:glycolytic process"/>
    <property type="evidence" value="ECO:0007669"/>
    <property type="project" value="UniProtKB-UniPathway"/>
</dbReference>
<evidence type="ECO:0000256" key="8">
    <source>
        <dbReference type="ARBA" id="ARBA00023235"/>
    </source>
</evidence>
<comment type="caution">
    <text evidence="11">The sequence shown here is derived from an EMBL/GenBank/DDBJ whole genome shotgun (WGS) entry which is preliminary data.</text>
</comment>
<dbReference type="SUPFAM" id="SSF53649">
    <property type="entry name" value="Alkaline phosphatase-like"/>
    <property type="match status" value="1"/>
</dbReference>
<dbReference type="OrthoDB" id="952271at2759"/>
<gene>
    <name evidence="11" type="ORF">J8273_2762</name>
</gene>
<dbReference type="EMBL" id="JAHDYR010000008">
    <property type="protein sequence ID" value="KAG9395850.1"/>
    <property type="molecule type" value="Genomic_DNA"/>
</dbReference>
<dbReference type="PANTHER" id="PTHR31637:SF0">
    <property type="entry name" value="2,3-BISPHOSPHOGLYCERATE-INDEPENDENT PHOSPHOGLYCERATE MUTASE"/>
    <property type="match status" value="1"/>
</dbReference>
<comment type="similarity">
    <text evidence="3">Belongs to the BPG-independent phosphoglycerate mutase family.</text>
</comment>
<dbReference type="FunFam" id="3.40.1450.10:FF:000002">
    <property type="entry name" value="2,3-bisphosphoglycerate-independent phosphoglycerate mutase"/>
    <property type="match status" value="1"/>
</dbReference>
<dbReference type="Pfam" id="PF01676">
    <property type="entry name" value="Metalloenzyme"/>
    <property type="match status" value="1"/>
</dbReference>
<dbReference type="InterPro" id="IPR006124">
    <property type="entry name" value="Metalloenzyme"/>
</dbReference>
<dbReference type="AlphaFoldDB" id="A0A8J6B0L7"/>
<dbReference type="InterPro" id="IPR017850">
    <property type="entry name" value="Alkaline_phosphatase_core_sf"/>
</dbReference>
<proteinExistence type="inferred from homology"/>
<evidence type="ECO:0000259" key="10">
    <source>
        <dbReference type="Pfam" id="PF06415"/>
    </source>
</evidence>
<dbReference type="CDD" id="cd16010">
    <property type="entry name" value="iPGM"/>
    <property type="match status" value="1"/>
</dbReference>
<evidence type="ECO:0000256" key="3">
    <source>
        <dbReference type="ARBA" id="ARBA00008819"/>
    </source>
</evidence>
<protein>
    <recommendedName>
        <fullName evidence="4">phosphoglycerate mutase (2,3-diphosphoglycerate-independent)</fullName>
        <ecNumber evidence="4">5.4.2.12</ecNumber>
    </recommendedName>
</protein>
<sequence>MGVCAEPLMLPDAGKSRVDSSRAPQIRYFPDRKDTRKMVQRLEKCGINAEGRPVVFCVMDGVGVFKEGPGNAFWLAKPENILKFIKEAKQNKLYREIHAHGEYVGLTDEDMGNSEVGHNALGSGNIYTQGARLVIESMREGTFWNTQQWKDMVVDTIKAGKTVHLFGLLSSGNVHSHIDQQIMIIQKVVDCGGKRIRFHPLLDGRDVAPDSGLEFIAQLEEALAKARDAGCDACIASGGGRMHLVMDRYNAEWSMVERGFNQIVHGVVDPADIKDGYKGYYTTAKEAIEEGRRLFPTLLDQYAPGFVIVDAEGKPVGKLEEGDVVINTNFRGDRALEISNTFDQGAEFDKFDRAAHGPFPAVKYAGMLQYDSDLGIPKTYLVPPPSISDVMSEYTCELGIKSFAIAETHKYGHVTFFWNGNRLGYINKALEKYVEIPSEPSDMIEANPAMKAKEVTDELVAAIEAGEFDYYRVNYANGDMVGHTGSVPAAVEAVKTVDESLGRLWEAVKAKGGILVVTADHGNCEEVLDGKGKPKTSHTTNPVPFWIMDAKYDGKYTVNQDIDGGLANCAATTMNLLGYEKPEGYMQSLIDY</sequence>
<dbReference type="Gene3D" id="3.40.720.10">
    <property type="entry name" value="Alkaline Phosphatase, subunit A"/>
    <property type="match status" value="1"/>
</dbReference>
<dbReference type="PANTHER" id="PTHR31637">
    <property type="entry name" value="2,3-BISPHOSPHOGLYCERATE-INDEPENDENT PHOSPHOGLYCERATE MUTASE"/>
    <property type="match status" value="1"/>
</dbReference>
<dbReference type="SUPFAM" id="SSF64158">
    <property type="entry name" value="2,3-Bisphosphoglycerate-independent phosphoglycerate mutase, substrate-binding domain"/>
    <property type="match status" value="1"/>
</dbReference>
<keyword evidence="5" id="KW-0479">Metal-binding</keyword>
<evidence type="ECO:0000256" key="6">
    <source>
        <dbReference type="ARBA" id="ARBA00023152"/>
    </source>
</evidence>
<comment type="pathway">
    <text evidence="2">Carbohydrate degradation; glycolysis; pyruvate from D-glyceraldehyde 3-phosphate: step 3/5.</text>
</comment>
<keyword evidence="7" id="KW-0464">Manganese</keyword>
<dbReference type="InterPro" id="IPR011258">
    <property type="entry name" value="BPG-indep_PGM_N"/>
</dbReference>
<name>A0A8J6B0L7_9EUKA</name>
<dbReference type="EC" id="5.4.2.12" evidence="4"/>
<dbReference type="Pfam" id="PF06415">
    <property type="entry name" value="iPGM_N"/>
    <property type="match status" value="1"/>
</dbReference>
<dbReference type="GO" id="GO:0006007">
    <property type="term" value="P:glucose catabolic process"/>
    <property type="evidence" value="ECO:0007669"/>
    <property type="project" value="InterPro"/>
</dbReference>
<keyword evidence="12" id="KW-1185">Reference proteome</keyword>
<accession>A0A8J6B0L7</accession>
<dbReference type="GO" id="GO:0030145">
    <property type="term" value="F:manganese ion binding"/>
    <property type="evidence" value="ECO:0007669"/>
    <property type="project" value="InterPro"/>
</dbReference>
<keyword evidence="8" id="KW-0413">Isomerase</keyword>
<evidence type="ECO:0000313" key="12">
    <source>
        <dbReference type="Proteomes" id="UP000717585"/>
    </source>
</evidence>
<comment type="cofactor">
    <cofactor evidence="1">
        <name>Mn(2+)</name>
        <dbReference type="ChEBI" id="CHEBI:29035"/>
    </cofactor>
</comment>
<evidence type="ECO:0000256" key="4">
    <source>
        <dbReference type="ARBA" id="ARBA00012026"/>
    </source>
</evidence>
<dbReference type="InterPro" id="IPR005995">
    <property type="entry name" value="Pgm_bpd_ind"/>
</dbReference>